<dbReference type="AlphaFoldDB" id="A0A0D0P8P5"/>
<dbReference type="InterPro" id="IPR024787">
    <property type="entry name" value="EcsC"/>
</dbReference>
<dbReference type="Proteomes" id="UP000035100">
    <property type="component" value="Unassembled WGS sequence"/>
</dbReference>
<evidence type="ECO:0000313" key="3">
    <source>
        <dbReference type="Proteomes" id="UP000035100"/>
    </source>
</evidence>
<reference evidence="2 3" key="1">
    <citation type="submission" date="2013-01" db="EMBL/GenBank/DDBJ databases">
        <authorList>
            <person name="Fiebig A."/>
            <person name="Goeker M."/>
            <person name="Klenk H.-P.P."/>
        </authorList>
    </citation>
    <scope>NUCLEOTIDE SEQUENCE [LARGE SCALE GENOMIC DNA]</scope>
    <source>
        <strain evidence="2 3">DSM 24838</strain>
    </source>
</reference>
<proteinExistence type="predicted"/>
<dbReference type="PATRIC" id="fig|1123501.6.peg.3521"/>
<dbReference type="RefSeq" id="WP_018302156.1">
    <property type="nucleotide sequence ID" value="NZ_KB902282.1"/>
</dbReference>
<keyword evidence="3" id="KW-1185">Reference proteome</keyword>
<dbReference type="OrthoDB" id="7569638at2"/>
<organism evidence="2 3">
    <name type="scientific">Wenxinia marina DSM 24838</name>
    <dbReference type="NCBI Taxonomy" id="1123501"/>
    <lineage>
        <taxon>Bacteria</taxon>
        <taxon>Pseudomonadati</taxon>
        <taxon>Pseudomonadota</taxon>
        <taxon>Alphaproteobacteria</taxon>
        <taxon>Rhodobacterales</taxon>
        <taxon>Roseobacteraceae</taxon>
        <taxon>Wenxinia</taxon>
    </lineage>
</organism>
<evidence type="ECO:0000256" key="1">
    <source>
        <dbReference type="SAM" id="MobiDB-lite"/>
    </source>
</evidence>
<dbReference type="EMBL" id="AONG01000018">
    <property type="protein sequence ID" value="KIQ67941.1"/>
    <property type="molecule type" value="Genomic_DNA"/>
</dbReference>
<gene>
    <name evidence="2" type="ORF">Wenmar_03396</name>
</gene>
<dbReference type="Pfam" id="PF12787">
    <property type="entry name" value="EcsC"/>
    <property type="match status" value="1"/>
</dbReference>
<dbReference type="PANTHER" id="PTHR41260">
    <property type="entry name" value="PROTEIN ECSC"/>
    <property type="match status" value="1"/>
</dbReference>
<comment type="caution">
    <text evidence="2">The sequence shown here is derived from an EMBL/GenBank/DDBJ whole genome shotgun (WGS) entry which is preliminary data.</text>
</comment>
<sequence>MSDEPRLREINPDQPPAPLDEAAEEKVRELAARQRAANGIIMRAISFAGGQVEDGMKMLPKGARSQIEGAARAALTRAYEAASASRRGPFGDRIASDRAHRVIGTLSGALGGLGGLPTALAELPVATTVIFRAVQGVAAAHGEDPATPETRAECLRVFGAGAPGDSDDGIDTSFVGARLSITGPALHKLIGKVAPRFAAVLGQKLASQAVPIIGAAAGAGTNYAFVDYYVEIAHVHFGLRELARTHGEEAVLDLFHRTLAERQVPVRRA</sequence>
<protein>
    <submittedName>
        <fullName evidence="2">EcsC protein family</fullName>
    </submittedName>
</protein>
<dbReference type="PANTHER" id="PTHR41260:SF1">
    <property type="entry name" value="PROTEIN ECSC"/>
    <property type="match status" value="1"/>
</dbReference>
<dbReference type="eggNOG" id="ENOG502Z7KX">
    <property type="taxonomic scope" value="Bacteria"/>
</dbReference>
<name>A0A0D0P8P5_9RHOB</name>
<accession>A0A0D0P8P5</accession>
<feature type="region of interest" description="Disordered" evidence="1">
    <location>
        <begin position="1"/>
        <end position="21"/>
    </location>
</feature>
<feature type="compositionally biased region" description="Basic and acidic residues" evidence="1">
    <location>
        <begin position="1"/>
        <end position="11"/>
    </location>
</feature>
<evidence type="ECO:0000313" key="2">
    <source>
        <dbReference type="EMBL" id="KIQ67941.1"/>
    </source>
</evidence>
<dbReference type="STRING" id="1123501.Wenmar_03396"/>